<accession>A0A0F8D4B3</accession>
<dbReference type="RefSeq" id="WP_050026906.1">
    <property type="nucleotide sequence ID" value="NZ_JNFH02000114.1"/>
</dbReference>
<feature type="transmembrane region" description="Helical" evidence="1">
    <location>
        <begin position="70"/>
        <end position="88"/>
    </location>
</feature>
<dbReference type="EMBL" id="JNFH02000114">
    <property type="protein sequence ID" value="KKF39109.1"/>
    <property type="molecule type" value="Genomic_DNA"/>
</dbReference>
<gene>
    <name evidence="2" type="ORF">FK85_31180</name>
</gene>
<evidence type="ECO:0000313" key="2">
    <source>
        <dbReference type="EMBL" id="KKF39109.1"/>
    </source>
</evidence>
<proteinExistence type="predicted"/>
<feature type="transmembrane region" description="Helical" evidence="1">
    <location>
        <begin position="7"/>
        <end position="30"/>
    </location>
</feature>
<reference evidence="2 3" key="1">
    <citation type="journal article" date="2015" name="Genome Announc.">
        <title>Draft genome sequence of a Halorubrum H3 strain isolated from the burlinskoye salt lake (Altai Krai, Russia).</title>
        <authorList>
            <person name="Rozanov A.S."/>
            <person name="Bryanskaya A.V."/>
            <person name="Malup T.K."/>
            <person name="Kotenko A.V."/>
            <person name="Peltek S.E."/>
        </authorList>
    </citation>
    <scope>NUCLEOTIDE SEQUENCE [LARGE SCALE GENOMIC DNA]</scope>
    <source>
        <strain evidence="2 3">H3</strain>
    </source>
</reference>
<keyword evidence="1" id="KW-1133">Transmembrane helix</keyword>
<sequence length="153" mass="16463">MLSYENRVVAGAGLAAVLCLGAVTFIELRVGFPGDWASVVAFVLFMLFGFAIPQVYLLRADPSVSRVSRMGVITLMLVILASVFSTDVTGVELTVIWGIVGVSVAAILVYEVRDGYLSTRRESRVYAGSESDNGDTVSHRLQAGYSTLIHTVK</sequence>
<organism evidence="2 3">
    <name type="scientific">Halorubrum saccharovorum</name>
    <dbReference type="NCBI Taxonomy" id="2248"/>
    <lineage>
        <taxon>Archaea</taxon>
        <taxon>Methanobacteriati</taxon>
        <taxon>Methanobacteriota</taxon>
        <taxon>Stenosarchaea group</taxon>
        <taxon>Halobacteria</taxon>
        <taxon>Halobacteriales</taxon>
        <taxon>Haloferacaceae</taxon>
        <taxon>Halorubrum</taxon>
    </lineage>
</organism>
<keyword evidence="1" id="KW-0812">Transmembrane</keyword>
<feature type="transmembrane region" description="Helical" evidence="1">
    <location>
        <begin position="94"/>
        <end position="112"/>
    </location>
</feature>
<evidence type="ECO:0000313" key="3">
    <source>
        <dbReference type="Proteomes" id="UP000053331"/>
    </source>
</evidence>
<keyword evidence="1" id="KW-0472">Membrane</keyword>
<dbReference type="Proteomes" id="UP000053331">
    <property type="component" value="Unassembled WGS sequence"/>
</dbReference>
<evidence type="ECO:0000256" key="1">
    <source>
        <dbReference type="SAM" id="Phobius"/>
    </source>
</evidence>
<protein>
    <submittedName>
        <fullName evidence="2">Uncharacterized protein</fullName>
    </submittedName>
</protein>
<comment type="caution">
    <text evidence="2">The sequence shown here is derived from an EMBL/GenBank/DDBJ whole genome shotgun (WGS) entry which is preliminary data.</text>
</comment>
<name>A0A0F8D4B3_9EURY</name>
<keyword evidence="3" id="KW-1185">Reference proteome</keyword>
<dbReference type="AlphaFoldDB" id="A0A0F8D4B3"/>
<feature type="transmembrane region" description="Helical" evidence="1">
    <location>
        <begin position="36"/>
        <end position="58"/>
    </location>
</feature>